<reference evidence="1 2" key="1">
    <citation type="submission" date="2020-08" db="EMBL/GenBank/DDBJ databases">
        <title>Genomic Encyclopedia of Type Strains, Phase IV (KMG-IV): sequencing the most valuable type-strain genomes for metagenomic binning, comparative biology and taxonomic classification.</title>
        <authorList>
            <person name="Goeker M."/>
        </authorList>
    </citation>
    <scope>NUCLEOTIDE SEQUENCE [LARGE SCALE GENOMIC DNA]</scope>
    <source>
        <strain evidence="1 2">DSM 27057</strain>
    </source>
</reference>
<dbReference type="AlphaFoldDB" id="A0A7W6CJ41"/>
<evidence type="ECO:0000313" key="1">
    <source>
        <dbReference type="EMBL" id="MBB3957496.1"/>
    </source>
</evidence>
<protein>
    <submittedName>
        <fullName evidence="1">Uncharacterized protein</fullName>
    </submittedName>
</protein>
<evidence type="ECO:0000313" key="2">
    <source>
        <dbReference type="Proteomes" id="UP000548867"/>
    </source>
</evidence>
<name>A0A7W6CJ41_9SPHN</name>
<comment type="caution">
    <text evidence="1">The sequence shown here is derived from an EMBL/GenBank/DDBJ whole genome shotgun (WGS) entry which is preliminary data.</text>
</comment>
<keyword evidence="2" id="KW-1185">Reference proteome</keyword>
<dbReference type="EMBL" id="JACIDX010000025">
    <property type="protein sequence ID" value="MBB3957496.1"/>
    <property type="molecule type" value="Genomic_DNA"/>
</dbReference>
<proteinExistence type="predicted"/>
<organism evidence="1 2">
    <name type="scientific">Novosphingobium sediminicola</name>
    <dbReference type="NCBI Taxonomy" id="563162"/>
    <lineage>
        <taxon>Bacteria</taxon>
        <taxon>Pseudomonadati</taxon>
        <taxon>Pseudomonadota</taxon>
        <taxon>Alphaproteobacteria</taxon>
        <taxon>Sphingomonadales</taxon>
        <taxon>Sphingomonadaceae</taxon>
        <taxon>Novosphingobium</taxon>
    </lineage>
</organism>
<sequence length="36" mass="4258">MIYAVHTGILCLHIKKRCEDEFFECGATFQWSHSQK</sequence>
<dbReference type="Proteomes" id="UP000548867">
    <property type="component" value="Unassembled WGS sequence"/>
</dbReference>
<accession>A0A7W6CJ41</accession>
<gene>
    <name evidence="1" type="ORF">GGR38_004470</name>
</gene>